<dbReference type="Gene3D" id="1.10.10.2520">
    <property type="entry name" value="Cell wall hydrolase SleB, domain 1"/>
    <property type="match status" value="1"/>
</dbReference>
<accession>A0A2T5BQN8</accession>
<keyword evidence="3" id="KW-0378">Hydrolase</keyword>
<dbReference type="EMBL" id="QAAA01000012">
    <property type="protein sequence ID" value="PTN01510.1"/>
    <property type="molecule type" value="Genomic_DNA"/>
</dbReference>
<name>A0A2T5BQN8_9RHOB</name>
<dbReference type="Proteomes" id="UP000243859">
    <property type="component" value="Unassembled WGS sequence"/>
</dbReference>
<dbReference type="RefSeq" id="WP_242509524.1">
    <property type="nucleotide sequence ID" value="NZ_NHSI01000048.1"/>
</dbReference>
<keyword evidence="4" id="KW-1185">Reference proteome</keyword>
<feature type="domain" description="Cell wall hydrolase SleB" evidence="2">
    <location>
        <begin position="110"/>
        <end position="219"/>
    </location>
</feature>
<evidence type="ECO:0000259" key="2">
    <source>
        <dbReference type="Pfam" id="PF07486"/>
    </source>
</evidence>
<gene>
    <name evidence="3" type="ORF">C8N32_11219</name>
</gene>
<dbReference type="Pfam" id="PF07486">
    <property type="entry name" value="Hydrolase_2"/>
    <property type="match status" value="1"/>
</dbReference>
<sequence>MFSRLGKAAVSAALLGLCASGAPADMTASSASDPAAVLYYDLSTFLRGEREALASVSPDHVEDLARADSPEAAAPSQIRYDRAWLAGLPEASGGKQWECLAEALYFEARGESVKGQFAVAEVILNRVASKSYPDTVCGVVNQGTGRKYACQFTYTCDGLPETINEPRAWRRVGKIARLMLDGAPRHLTAGATHYHTKAVRPSWARSFPRTATIGVHHFYRQTR</sequence>
<evidence type="ECO:0000256" key="1">
    <source>
        <dbReference type="SAM" id="SignalP"/>
    </source>
</evidence>
<keyword evidence="1" id="KW-0732">Signal</keyword>
<dbReference type="GO" id="GO:0016787">
    <property type="term" value="F:hydrolase activity"/>
    <property type="evidence" value="ECO:0007669"/>
    <property type="project" value="UniProtKB-KW"/>
</dbReference>
<dbReference type="InterPro" id="IPR042047">
    <property type="entry name" value="SleB_dom1"/>
</dbReference>
<comment type="caution">
    <text evidence="3">The sequence shown here is derived from an EMBL/GenBank/DDBJ whole genome shotgun (WGS) entry which is preliminary data.</text>
</comment>
<feature type="chain" id="PRO_5015723830" evidence="1">
    <location>
        <begin position="25"/>
        <end position="223"/>
    </location>
</feature>
<dbReference type="AlphaFoldDB" id="A0A2T5BQN8"/>
<feature type="signal peptide" evidence="1">
    <location>
        <begin position="1"/>
        <end position="24"/>
    </location>
</feature>
<dbReference type="InterPro" id="IPR011105">
    <property type="entry name" value="Cell_wall_hydrolase_SleB"/>
</dbReference>
<protein>
    <submittedName>
        <fullName evidence="3">Cell wall hydrolase</fullName>
    </submittedName>
</protein>
<proteinExistence type="predicted"/>
<evidence type="ECO:0000313" key="4">
    <source>
        <dbReference type="Proteomes" id="UP000243859"/>
    </source>
</evidence>
<organism evidence="3 4">
    <name type="scientific">Rhodovulum imhoffii</name>
    <dbReference type="NCBI Taxonomy" id="365340"/>
    <lineage>
        <taxon>Bacteria</taxon>
        <taxon>Pseudomonadati</taxon>
        <taxon>Pseudomonadota</taxon>
        <taxon>Alphaproteobacteria</taxon>
        <taxon>Rhodobacterales</taxon>
        <taxon>Paracoccaceae</taxon>
        <taxon>Rhodovulum</taxon>
    </lineage>
</organism>
<reference evidence="3 4" key="1">
    <citation type="submission" date="2018-04" db="EMBL/GenBank/DDBJ databases">
        <title>Genomic Encyclopedia of Archaeal and Bacterial Type Strains, Phase II (KMG-II): from individual species to whole genera.</title>
        <authorList>
            <person name="Goeker M."/>
        </authorList>
    </citation>
    <scope>NUCLEOTIDE SEQUENCE [LARGE SCALE GENOMIC DNA]</scope>
    <source>
        <strain evidence="3 4">DSM 18064</strain>
    </source>
</reference>
<evidence type="ECO:0000313" key="3">
    <source>
        <dbReference type="EMBL" id="PTN01510.1"/>
    </source>
</evidence>